<keyword evidence="3" id="KW-1003">Cell membrane</keyword>
<keyword evidence="4" id="KW-0997">Cell inner membrane</keyword>
<accession>A0ABU3P1J7</accession>
<feature type="transmembrane region" description="Helical" evidence="9">
    <location>
        <begin position="47"/>
        <end position="65"/>
    </location>
</feature>
<comment type="similarity">
    <text evidence="8">Belongs to the TRAP transporter small permease family.</text>
</comment>
<feature type="transmembrane region" description="Helical" evidence="9">
    <location>
        <begin position="126"/>
        <end position="148"/>
    </location>
</feature>
<dbReference type="RefSeq" id="WP_413781387.1">
    <property type="nucleotide sequence ID" value="NZ_JAUOZS010000001.1"/>
</dbReference>
<evidence type="ECO:0000256" key="6">
    <source>
        <dbReference type="ARBA" id="ARBA00022989"/>
    </source>
</evidence>
<evidence type="ECO:0000256" key="5">
    <source>
        <dbReference type="ARBA" id="ARBA00022692"/>
    </source>
</evidence>
<evidence type="ECO:0000313" key="12">
    <source>
        <dbReference type="Proteomes" id="UP001254848"/>
    </source>
</evidence>
<dbReference type="PANTHER" id="PTHR35011">
    <property type="entry name" value="2,3-DIKETO-L-GULONATE TRAP TRANSPORTER SMALL PERMEASE PROTEIN YIAM"/>
    <property type="match status" value="1"/>
</dbReference>
<evidence type="ECO:0000256" key="7">
    <source>
        <dbReference type="ARBA" id="ARBA00023136"/>
    </source>
</evidence>
<feature type="transmembrane region" description="Helical" evidence="9">
    <location>
        <begin position="86"/>
        <end position="106"/>
    </location>
</feature>
<keyword evidence="6 9" id="KW-1133">Transmembrane helix</keyword>
<evidence type="ECO:0000313" key="11">
    <source>
        <dbReference type="EMBL" id="MDT8902921.1"/>
    </source>
</evidence>
<reference evidence="11 12" key="1">
    <citation type="submission" date="2023-07" db="EMBL/GenBank/DDBJ databases">
        <title>The novel representative of Negativicutes class, Anaeroselena agilis gen. nov. sp. nov.</title>
        <authorList>
            <person name="Prokofeva M.I."/>
            <person name="Elcheninov A.G."/>
            <person name="Klyukina A."/>
            <person name="Kublanov I.V."/>
            <person name="Frolov E.N."/>
            <person name="Podosokorskaya O.A."/>
        </authorList>
    </citation>
    <scope>NUCLEOTIDE SEQUENCE [LARGE SCALE GENOMIC DNA]</scope>
    <source>
        <strain evidence="11 12">4137-cl</strain>
    </source>
</reference>
<dbReference type="InterPro" id="IPR007387">
    <property type="entry name" value="TRAP_DctQ"/>
</dbReference>
<name>A0ABU3P1J7_9FIRM</name>
<protein>
    <submittedName>
        <fullName evidence="11">TRAP transporter small permease</fullName>
    </submittedName>
</protein>
<dbReference type="PANTHER" id="PTHR35011:SF2">
    <property type="entry name" value="2,3-DIKETO-L-GULONATE TRAP TRANSPORTER SMALL PERMEASE PROTEIN YIAM"/>
    <property type="match status" value="1"/>
</dbReference>
<keyword evidence="2" id="KW-0813">Transport</keyword>
<gene>
    <name evidence="11" type="ORF">Q4T40_16890</name>
</gene>
<dbReference type="Proteomes" id="UP001254848">
    <property type="component" value="Unassembled WGS sequence"/>
</dbReference>
<keyword evidence="12" id="KW-1185">Reference proteome</keyword>
<feature type="transmembrane region" description="Helical" evidence="9">
    <location>
        <begin position="14"/>
        <end position="35"/>
    </location>
</feature>
<evidence type="ECO:0000259" key="10">
    <source>
        <dbReference type="Pfam" id="PF04290"/>
    </source>
</evidence>
<evidence type="ECO:0000256" key="8">
    <source>
        <dbReference type="ARBA" id="ARBA00038436"/>
    </source>
</evidence>
<evidence type="ECO:0000256" key="2">
    <source>
        <dbReference type="ARBA" id="ARBA00022448"/>
    </source>
</evidence>
<sequence length="155" mass="17566">MPFINKLVTKVEKYCLVFLIIIMTFLGLAQIISRFVIQSPIPWTEALLTYMFVWTCFLGASLAVEQNAHFGVEIFVVMLPKPLQRVIEMAVYLLIIVFAGLMINKGMLFVEGNRDQMMAAMPFSMIWPYLAIPVSGVFIAIHALNAMYRLAVGRN</sequence>
<evidence type="ECO:0000256" key="1">
    <source>
        <dbReference type="ARBA" id="ARBA00004429"/>
    </source>
</evidence>
<dbReference type="Pfam" id="PF04290">
    <property type="entry name" value="DctQ"/>
    <property type="match status" value="1"/>
</dbReference>
<keyword evidence="7 9" id="KW-0472">Membrane</keyword>
<feature type="domain" description="Tripartite ATP-independent periplasmic transporters DctQ component" evidence="10">
    <location>
        <begin position="23"/>
        <end position="151"/>
    </location>
</feature>
<evidence type="ECO:0000256" key="3">
    <source>
        <dbReference type="ARBA" id="ARBA00022475"/>
    </source>
</evidence>
<evidence type="ECO:0000256" key="9">
    <source>
        <dbReference type="SAM" id="Phobius"/>
    </source>
</evidence>
<proteinExistence type="inferred from homology"/>
<dbReference type="InterPro" id="IPR055348">
    <property type="entry name" value="DctQ"/>
</dbReference>
<comment type="subcellular location">
    <subcellularLocation>
        <location evidence="1">Cell inner membrane</location>
        <topology evidence="1">Multi-pass membrane protein</topology>
    </subcellularLocation>
</comment>
<evidence type="ECO:0000256" key="4">
    <source>
        <dbReference type="ARBA" id="ARBA00022519"/>
    </source>
</evidence>
<organism evidence="11 12">
    <name type="scientific">Anaeroselena agilis</name>
    <dbReference type="NCBI Taxonomy" id="3063788"/>
    <lineage>
        <taxon>Bacteria</taxon>
        <taxon>Bacillati</taxon>
        <taxon>Bacillota</taxon>
        <taxon>Negativicutes</taxon>
        <taxon>Acetonemataceae</taxon>
        <taxon>Anaeroselena</taxon>
    </lineage>
</organism>
<keyword evidence="5 9" id="KW-0812">Transmembrane</keyword>
<dbReference type="EMBL" id="JAUOZS010000001">
    <property type="protein sequence ID" value="MDT8902921.1"/>
    <property type="molecule type" value="Genomic_DNA"/>
</dbReference>
<comment type="caution">
    <text evidence="11">The sequence shown here is derived from an EMBL/GenBank/DDBJ whole genome shotgun (WGS) entry which is preliminary data.</text>
</comment>